<dbReference type="GO" id="GO:0005874">
    <property type="term" value="C:microtubule"/>
    <property type="evidence" value="ECO:0007669"/>
    <property type="project" value="TreeGrafter"/>
</dbReference>
<dbReference type="Gene3D" id="1.20.120.1240">
    <property type="entry name" value="Dynamin, middle domain"/>
    <property type="match status" value="1"/>
</dbReference>
<dbReference type="PANTHER" id="PTHR11566">
    <property type="entry name" value="DYNAMIN"/>
    <property type="match status" value="1"/>
</dbReference>
<dbReference type="OrthoDB" id="5061070at2759"/>
<dbReference type="InterPro" id="IPR001401">
    <property type="entry name" value="Dynamin_GTPase"/>
</dbReference>
<dbReference type="AlphaFoldDB" id="A0A226D900"/>
<dbReference type="CDD" id="cd08771">
    <property type="entry name" value="DLP_1"/>
    <property type="match status" value="1"/>
</dbReference>
<evidence type="ECO:0000256" key="2">
    <source>
        <dbReference type="ARBA" id="ARBA00023134"/>
    </source>
</evidence>
<reference evidence="4 5" key="1">
    <citation type="submission" date="2015-12" db="EMBL/GenBank/DDBJ databases">
        <title>The genome of Folsomia candida.</title>
        <authorList>
            <person name="Faddeeva A."/>
            <person name="Derks M.F."/>
            <person name="Anvar Y."/>
            <person name="Smit S."/>
            <person name="Van Straalen N."/>
            <person name="Roelofs D."/>
        </authorList>
    </citation>
    <scope>NUCLEOTIDE SEQUENCE [LARGE SCALE GENOMIC DNA]</scope>
    <source>
        <strain evidence="4 5">VU population</strain>
        <tissue evidence="4">Whole body</tissue>
    </source>
</reference>
<feature type="domain" description="Dynamin-type G" evidence="3">
    <location>
        <begin position="23"/>
        <end position="279"/>
    </location>
</feature>
<dbReference type="Pfam" id="PF01031">
    <property type="entry name" value="Dynamin_M"/>
    <property type="match status" value="1"/>
</dbReference>
<sequence>MEDLVPFISNIKEVFARCDKEFAFDLPQIALVGGKGTGKSSLLETLVGKNFLPRGATRAPLVLNLQNSNCLEHGIFLHRPGEKIHDFARIREEIANQTVFLAGEGRNISRTPLTLTIFSPEVADLNLIDLPGIVGARLAGQPHDFVEQVKSTILKYISKAGTIILAVSDGTEGLAMSQSLELAKMVDPKGERRIGVIIKLDLSQHIAMAELDNRVVPLKLGHVGVDINNGVTIEEAREKEELFFEERSEFDHLAGKRGTRYLSSVMDELVKSQIFSRLAGVKAEMVRGLKEATCRIEELTPLYSASHQRKKIYKLMDNIRNSIIVDLTGNSSTLFPTTTGCSSGSKIAQTVAHHKEKLSSEICHISEETIGYAIVNSAGVHSLHYNLNSALEKVVHDELEKLVEPTTAVIDEAKLLMVNCCNLASAKIADYPVLMAMIQSKLEQSVETQAKKCKNLMAAMIKCHQVFLDPDVVSDASPAHKAIHNKGSKVFSPVSKLLGGPSVSLDQQKSNTNDSNPIEKNLQEKIQSVKNFAVRHVTASRSVILAMLPATINLQMVVKILQEILPNLIAESHDEIEEFILENMPDADDLSRYQMLQQTCMQSIEHISNLQAAHRSKMPSDGFNVYLIPAATLFEWPCANDA</sequence>
<dbReference type="STRING" id="158441.A0A226D900"/>
<comment type="caution">
    <text evidence="4">The sequence shown here is derived from an EMBL/GenBank/DDBJ whole genome shotgun (WGS) entry which is preliminary data.</text>
</comment>
<proteinExistence type="predicted"/>
<dbReference type="SMART" id="SM00053">
    <property type="entry name" value="DYNc"/>
    <property type="match status" value="1"/>
</dbReference>
<keyword evidence="5" id="KW-1185">Reference proteome</keyword>
<protein>
    <submittedName>
        <fullName evidence="4">Dynamin</fullName>
    </submittedName>
</protein>
<dbReference type="GO" id="GO:0005737">
    <property type="term" value="C:cytoplasm"/>
    <property type="evidence" value="ECO:0007669"/>
    <property type="project" value="TreeGrafter"/>
</dbReference>
<dbReference type="Proteomes" id="UP000198287">
    <property type="component" value="Unassembled WGS sequence"/>
</dbReference>
<keyword evidence="2" id="KW-0342">GTP-binding</keyword>
<evidence type="ECO:0000313" key="5">
    <source>
        <dbReference type="Proteomes" id="UP000198287"/>
    </source>
</evidence>
<evidence type="ECO:0000313" key="4">
    <source>
        <dbReference type="EMBL" id="OXA41358.1"/>
    </source>
</evidence>
<dbReference type="InterPro" id="IPR000375">
    <property type="entry name" value="Dynamin_stalk"/>
</dbReference>
<keyword evidence="1" id="KW-0547">Nucleotide-binding</keyword>
<dbReference type="EMBL" id="LNIX01000029">
    <property type="protein sequence ID" value="OXA41358.1"/>
    <property type="molecule type" value="Genomic_DNA"/>
</dbReference>
<dbReference type="PROSITE" id="PS51718">
    <property type="entry name" value="G_DYNAMIN_2"/>
    <property type="match status" value="1"/>
</dbReference>
<accession>A0A226D900</accession>
<dbReference type="OMA" id="VCHKMER"/>
<dbReference type="InterPro" id="IPR022812">
    <property type="entry name" value="Dynamin"/>
</dbReference>
<dbReference type="PRINTS" id="PR00195">
    <property type="entry name" value="DYNAMIN"/>
</dbReference>
<dbReference type="InterPro" id="IPR045063">
    <property type="entry name" value="Dynamin_N"/>
</dbReference>
<name>A0A226D900_FOLCA</name>
<evidence type="ECO:0000256" key="1">
    <source>
        <dbReference type="ARBA" id="ARBA00022741"/>
    </source>
</evidence>
<evidence type="ECO:0000259" key="3">
    <source>
        <dbReference type="PROSITE" id="PS51718"/>
    </source>
</evidence>
<dbReference type="GO" id="GO:0005525">
    <property type="term" value="F:GTP binding"/>
    <property type="evidence" value="ECO:0007669"/>
    <property type="project" value="InterPro"/>
</dbReference>
<dbReference type="GO" id="GO:0016020">
    <property type="term" value="C:membrane"/>
    <property type="evidence" value="ECO:0007669"/>
    <property type="project" value="TreeGrafter"/>
</dbReference>
<dbReference type="InterPro" id="IPR027417">
    <property type="entry name" value="P-loop_NTPase"/>
</dbReference>
<dbReference type="InterPro" id="IPR030381">
    <property type="entry name" value="G_DYNAMIN_dom"/>
</dbReference>
<dbReference type="GO" id="GO:0008017">
    <property type="term" value="F:microtubule binding"/>
    <property type="evidence" value="ECO:0007669"/>
    <property type="project" value="TreeGrafter"/>
</dbReference>
<dbReference type="Pfam" id="PF00350">
    <property type="entry name" value="Dynamin_N"/>
    <property type="match status" value="1"/>
</dbReference>
<organism evidence="4 5">
    <name type="scientific">Folsomia candida</name>
    <name type="common">Springtail</name>
    <dbReference type="NCBI Taxonomy" id="158441"/>
    <lineage>
        <taxon>Eukaryota</taxon>
        <taxon>Metazoa</taxon>
        <taxon>Ecdysozoa</taxon>
        <taxon>Arthropoda</taxon>
        <taxon>Hexapoda</taxon>
        <taxon>Collembola</taxon>
        <taxon>Entomobryomorpha</taxon>
        <taxon>Isotomoidea</taxon>
        <taxon>Isotomidae</taxon>
        <taxon>Proisotominae</taxon>
        <taxon>Folsomia</taxon>
    </lineage>
</organism>
<gene>
    <name evidence="4" type="ORF">Fcan01_23626</name>
</gene>
<dbReference type="Gene3D" id="3.40.50.300">
    <property type="entry name" value="P-loop containing nucleotide triphosphate hydrolases"/>
    <property type="match status" value="1"/>
</dbReference>
<dbReference type="SUPFAM" id="SSF52540">
    <property type="entry name" value="P-loop containing nucleoside triphosphate hydrolases"/>
    <property type="match status" value="1"/>
</dbReference>
<dbReference type="GO" id="GO:0003924">
    <property type="term" value="F:GTPase activity"/>
    <property type="evidence" value="ECO:0007669"/>
    <property type="project" value="InterPro"/>
</dbReference>